<evidence type="ECO:0000256" key="4">
    <source>
        <dbReference type="ARBA" id="ARBA00022692"/>
    </source>
</evidence>
<protein>
    <submittedName>
        <fullName evidence="10">GTP-binding protein</fullName>
    </submittedName>
</protein>
<accession>A0ABQ1PWH1</accession>
<sequence>MTYETEEEQVEKIKELWNKHGVPLLTGVVIALAGVFGWQGWNNYQDNQAANASALYQTMLESVLADGGTEDRARGAELAEQIRDEYSGTRYAQFAALMQARLAVEAEDLPAAEELLNEIVGDAGDPVLEEVARQRLARVLAAQDRAEEALEVLIGDVTGALLASREEIRGDLLLDLGRENDARTAYQAALAALEDPQARPQLQLKLDDLAEEA</sequence>
<organism evidence="10 11">
    <name type="scientific">Halopseudomonas salina</name>
    <dbReference type="NCBI Taxonomy" id="1323744"/>
    <lineage>
        <taxon>Bacteria</taxon>
        <taxon>Pseudomonadati</taxon>
        <taxon>Pseudomonadota</taxon>
        <taxon>Gammaproteobacteria</taxon>
        <taxon>Pseudomonadales</taxon>
        <taxon>Pseudomonadaceae</taxon>
        <taxon>Halopseudomonas</taxon>
    </lineage>
</organism>
<proteinExistence type="predicted"/>
<keyword evidence="7" id="KW-0143">Chaperone</keyword>
<evidence type="ECO:0000259" key="9">
    <source>
        <dbReference type="Pfam" id="PF09976"/>
    </source>
</evidence>
<gene>
    <name evidence="10" type="ORF">GCM10007418_25590</name>
</gene>
<reference evidence="11" key="1">
    <citation type="journal article" date="2019" name="Int. J. Syst. Evol. Microbiol.">
        <title>The Global Catalogue of Microorganisms (GCM) 10K type strain sequencing project: providing services to taxonomists for standard genome sequencing and annotation.</title>
        <authorList>
            <consortium name="The Broad Institute Genomics Platform"/>
            <consortium name="The Broad Institute Genome Sequencing Center for Infectious Disease"/>
            <person name="Wu L."/>
            <person name="Ma J."/>
        </authorList>
    </citation>
    <scope>NUCLEOTIDE SEQUENCE [LARGE SCALE GENOMIC DNA]</scope>
    <source>
        <strain evidence="11">CGMCC 1.12482</strain>
    </source>
</reference>
<keyword evidence="11" id="KW-1185">Reference proteome</keyword>
<dbReference type="Proteomes" id="UP000638188">
    <property type="component" value="Unassembled WGS sequence"/>
</dbReference>
<evidence type="ECO:0000313" key="10">
    <source>
        <dbReference type="EMBL" id="GGD05480.1"/>
    </source>
</evidence>
<evidence type="ECO:0000256" key="7">
    <source>
        <dbReference type="ARBA" id="ARBA00023186"/>
    </source>
</evidence>
<evidence type="ECO:0000256" key="3">
    <source>
        <dbReference type="ARBA" id="ARBA00022475"/>
    </source>
</evidence>
<evidence type="ECO:0000256" key="1">
    <source>
        <dbReference type="ARBA" id="ARBA00004167"/>
    </source>
</evidence>
<dbReference type="InterPro" id="IPR026039">
    <property type="entry name" value="YfgM"/>
</dbReference>
<comment type="subcellular location">
    <subcellularLocation>
        <location evidence="2">Cell membrane</location>
    </subcellularLocation>
    <subcellularLocation>
        <location evidence="1">Membrane</location>
        <topology evidence="1">Single-pass membrane protein</topology>
    </subcellularLocation>
</comment>
<keyword evidence="5 8" id="KW-1133">Transmembrane helix</keyword>
<evidence type="ECO:0000256" key="5">
    <source>
        <dbReference type="ARBA" id="ARBA00022989"/>
    </source>
</evidence>
<evidence type="ECO:0000256" key="2">
    <source>
        <dbReference type="ARBA" id="ARBA00004236"/>
    </source>
</evidence>
<dbReference type="PANTHER" id="PTHR38035:SF1">
    <property type="entry name" value="ANCILLARY SECYEG TRANSLOCON SUBUNIT"/>
    <property type="match status" value="1"/>
</dbReference>
<evidence type="ECO:0000256" key="6">
    <source>
        <dbReference type="ARBA" id="ARBA00023136"/>
    </source>
</evidence>
<keyword evidence="6 8" id="KW-0472">Membrane</keyword>
<dbReference type="PANTHER" id="PTHR38035">
    <property type="entry name" value="UPF0070 PROTEIN YFGM"/>
    <property type="match status" value="1"/>
</dbReference>
<dbReference type="PIRSF" id="PIRSF006170">
    <property type="entry name" value="YfgM"/>
    <property type="match status" value="1"/>
</dbReference>
<keyword evidence="3" id="KW-1003">Cell membrane</keyword>
<dbReference type="Pfam" id="PF09976">
    <property type="entry name" value="TPR_21"/>
    <property type="match status" value="1"/>
</dbReference>
<name>A0ABQ1PWH1_9GAMM</name>
<keyword evidence="4 8" id="KW-0812">Transmembrane</keyword>
<comment type="caution">
    <text evidence="10">The sequence shown here is derived from an EMBL/GenBank/DDBJ whole genome shotgun (WGS) entry which is preliminary data.</text>
</comment>
<feature type="transmembrane region" description="Helical" evidence="8">
    <location>
        <begin position="21"/>
        <end position="41"/>
    </location>
</feature>
<evidence type="ECO:0000256" key="8">
    <source>
        <dbReference type="SAM" id="Phobius"/>
    </source>
</evidence>
<feature type="domain" description="Ancillary SecYEG translocon subunit/Cell division coordinator CpoB TPR" evidence="9">
    <location>
        <begin position="14"/>
        <end position="210"/>
    </location>
</feature>
<dbReference type="RefSeq" id="WP_223825472.1">
    <property type="nucleotide sequence ID" value="NZ_BMFF01000005.1"/>
</dbReference>
<dbReference type="InterPro" id="IPR018704">
    <property type="entry name" value="SecYEG/CpoB_TPR"/>
</dbReference>
<dbReference type="EMBL" id="BMFF01000005">
    <property type="protein sequence ID" value="GGD05480.1"/>
    <property type="molecule type" value="Genomic_DNA"/>
</dbReference>
<evidence type="ECO:0000313" key="11">
    <source>
        <dbReference type="Proteomes" id="UP000638188"/>
    </source>
</evidence>